<dbReference type="Proteomes" id="UP001158045">
    <property type="component" value="Unassembled WGS sequence"/>
</dbReference>
<sequence>MKLKNINYWTNEKKSLLIVILQMYLVSFFKLILTLFKDSGNLELVALMVIFLEVYSLPISIVIHYGVLFVNRKNNNSELSTAFKLFISSTLILFFYL</sequence>
<feature type="transmembrane region" description="Helical" evidence="1">
    <location>
        <begin position="79"/>
        <end position="96"/>
    </location>
</feature>
<keyword evidence="1" id="KW-0812">Transmembrane</keyword>
<evidence type="ECO:0000313" key="2">
    <source>
        <dbReference type="EMBL" id="MDH8679041.1"/>
    </source>
</evidence>
<keyword evidence="1" id="KW-1133">Transmembrane helix</keyword>
<evidence type="ECO:0000313" key="3">
    <source>
        <dbReference type="Proteomes" id="UP001158045"/>
    </source>
</evidence>
<gene>
    <name evidence="2" type="ORF">QE109_12850</name>
</gene>
<accession>A0ABT6NF42</accession>
<name>A0ABT6NF42_9FIRM</name>
<comment type="caution">
    <text evidence="2">The sequence shown here is derived from an EMBL/GenBank/DDBJ whole genome shotgun (WGS) entry which is preliminary data.</text>
</comment>
<reference evidence="2 3" key="1">
    <citation type="submission" date="2023-04" db="EMBL/GenBank/DDBJ databases">
        <title>Fusibacter bizertensis strain WBS, isolated from littoral bottom sediments of the Arctic seas - biochemical and genomic analysis.</title>
        <authorList>
            <person name="Brioukhanov A.L."/>
        </authorList>
    </citation>
    <scope>NUCLEOTIDE SEQUENCE [LARGE SCALE GENOMIC DNA]</scope>
    <source>
        <strain evidence="2 3">WBS</strain>
    </source>
</reference>
<protein>
    <submittedName>
        <fullName evidence="2">Uncharacterized protein</fullName>
    </submittedName>
</protein>
<feature type="transmembrane region" description="Helical" evidence="1">
    <location>
        <begin position="45"/>
        <end position="67"/>
    </location>
</feature>
<dbReference type="EMBL" id="JARYZI010000009">
    <property type="protein sequence ID" value="MDH8679041.1"/>
    <property type="molecule type" value="Genomic_DNA"/>
</dbReference>
<keyword evidence="3" id="KW-1185">Reference proteome</keyword>
<organism evidence="2 3">
    <name type="scientific">Fusibacter bizertensis</name>
    <dbReference type="NCBI Taxonomy" id="1488331"/>
    <lineage>
        <taxon>Bacteria</taxon>
        <taxon>Bacillati</taxon>
        <taxon>Bacillota</taxon>
        <taxon>Clostridia</taxon>
        <taxon>Eubacteriales</taxon>
        <taxon>Eubacteriales Family XII. Incertae Sedis</taxon>
        <taxon>Fusibacter</taxon>
    </lineage>
</organism>
<proteinExistence type="predicted"/>
<dbReference type="RefSeq" id="WP_281094937.1">
    <property type="nucleotide sequence ID" value="NZ_JARYZI010000009.1"/>
</dbReference>
<keyword evidence="1" id="KW-0472">Membrane</keyword>
<evidence type="ECO:0000256" key="1">
    <source>
        <dbReference type="SAM" id="Phobius"/>
    </source>
</evidence>
<feature type="transmembrane region" description="Helical" evidence="1">
    <location>
        <begin position="15"/>
        <end position="33"/>
    </location>
</feature>